<comment type="similarity">
    <text evidence="1">Belongs to the glycosyltransferase 2 family.</text>
</comment>
<dbReference type="Gene3D" id="3.90.550.10">
    <property type="entry name" value="Spore Coat Polysaccharide Biosynthesis Protein SpsA, Chain A"/>
    <property type="match status" value="1"/>
</dbReference>
<dbReference type="AlphaFoldDB" id="A0A1G2BQH7"/>
<dbReference type="STRING" id="1798553.A3H70_02680"/>
<dbReference type="PANTHER" id="PTHR43179">
    <property type="entry name" value="RHAMNOSYLTRANSFERASE WBBL"/>
    <property type="match status" value="1"/>
</dbReference>
<organism evidence="5 6">
    <name type="scientific">Candidatus Komeilibacteria bacterium RIFCSPLOWO2_02_FULL_48_11</name>
    <dbReference type="NCBI Taxonomy" id="1798553"/>
    <lineage>
        <taxon>Bacteria</taxon>
        <taxon>Candidatus Komeiliibacteriota</taxon>
    </lineage>
</organism>
<keyword evidence="3" id="KW-0808">Transferase</keyword>
<dbReference type="EMBL" id="MHKO01000048">
    <property type="protein sequence ID" value="OGY91351.1"/>
    <property type="molecule type" value="Genomic_DNA"/>
</dbReference>
<dbReference type="SUPFAM" id="SSF53448">
    <property type="entry name" value="Nucleotide-diphospho-sugar transferases"/>
    <property type="match status" value="1"/>
</dbReference>
<dbReference type="GO" id="GO:0016757">
    <property type="term" value="F:glycosyltransferase activity"/>
    <property type="evidence" value="ECO:0007669"/>
    <property type="project" value="UniProtKB-KW"/>
</dbReference>
<evidence type="ECO:0000259" key="4">
    <source>
        <dbReference type="Pfam" id="PF00535"/>
    </source>
</evidence>
<dbReference type="InterPro" id="IPR001173">
    <property type="entry name" value="Glyco_trans_2-like"/>
</dbReference>
<evidence type="ECO:0000313" key="6">
    <source>
        <dbReference type="Proteomes" id="UP000178109"/>
    </source>
</evidence>
<evidence type="ECO:0000256" key="2">
    <source>
        <dbReference type="ARBA" id="ARBA00022676"/>
    </source>
</evidence>
<evidence type="ECO:0000313" key="5">
    <source>
        <dbReference type="EMBL" id="OGY91351.1"/>
    </source>
</evidence>
<dbReference type="Proteomes" id="UP000178109">
    <property type="component" value="Unassembled WGS sequence"/>
</dbReference>
<gene>
    <name evidence="5" type="ORF">A3H70_02680</name>
</gene>
<proteinExistence type="inferred from homology"/>
<feature type="domain" description="Glycosyltransferase 2-like" evidence="4">
    <location>
        <begin position="8"/>
        <end position="217"/>
    </location>
</feature>
<accession>A0A1G2BQH7</accession>
<dbReference type="Pfam" id="PF00535">
    <property type="entry name" value="Glycos_transf_2"/>
    <property type="match status" value="1"/>
</dbReference>
<name>A0A1G2BQH7_9BACT</name>
<sequence>MSKVQIQIVTWNSRAHLERLFLGIEKQTGVDFSVVVIDNASTDGTVKWLGQNFNVVSSLARNPLYNDINKNKGPLPNVEATKDVVLIKNQTNRGFAAAHNQGLAVCQAPYVLALNPDTELQAGYLEEVLRVIESDSKVASVQGKLYRELPEGEKYGIIDSCGLKMKSWGEVVDIGQNQLDTGNFETHDHPQPLLGKGGDIFGATGACALYRLEALKSVQDKHGIFDERFGSYKEDVDLAWRLQRAGWKAVFTPRAVAWHGRGVGRGDKRSWRIRFLSWRNQVLMLIKNLL</sequence>
<keyword evidence="2" id="KW-0328">Glycosyltransferase</keyword>
<dbReference type="InterPro" id="IPR029044">
    <property type="entry name" value="Nucleotide-diphossugar_trans"/>
</dbReference>
<comment type="caution">
    <text evidence="5">The sequence shown here is derived from an EMBL/GenBank/DDBJ whole genome shotgun (WGS) entry which is preliminary data.</text>
</comment>
<protein>
    <recommendedName>
        <fullName evidence="4">Glycosyltransferase 2-like domain-containing protein</fullName>
    </recommendedName>
</protein>
<dbReference type="CDD" id="cd04186">
    <property type="entry name" value="GT_2_like_c"/>
    <property type="match status" value="1"/>
</dbReference>
<evidence type="ECO:0000256" key="1">
    <source>
        <dbReference type="ARBA" id="ARBA00006739"/>
    </source>
</evidence>
<evidence type="ECO:0000256" key="3">
    <source>
        <dbReference type="ARBA" id="ARBA00022679"/>
    </source>
</evidence>
<reference evidence="5 6" key="1">
    <citation type="journal article" date="2016" name="Nat. Commun.">
        <title>Thousands of microbial genomes shed light on interconnected biogeochemical processes in an aquifer system.</title>
        <authorList>
            <person name="Anantharaman K."/>
            <person name="Brown C.T."/>
            <person name="Hug L.A."/>
            <person name="Sharon I."/>
            <person name="Castelle C.J."/>
            <person name="Probst A.J."/>
            <person name="Thomas B.C."/>
            <person name="Singh A."/>
            <person name="Wilkins M.J."/>
            <person name="Karaoz U."/>
            <person name="Brodie E.L."/>
            <person name="Williams K.H."/>
            <person name="Hubbard S.S."/>
            <person name="Banfield J.F."/>
        </authorList>
    </citation>
    <scope>NUCLEOTIDE SEQUENCE [LARGE SCALE GENOMIC DNA]</scope>
</reference>
<dbReference type="PANTHER" id="PTHR43179:SF12">
    <property type="entry name" value="GALACTOFURANOSYLTRANSFERASE GLFT2"/>
    <property type="match status" value="1"/>
</dbReference>